<dbReference type="Pfam" id="PF07944">
    <property type="entry name" value="Beta-AFase-like_GH127_cat"/>
    <property type="match status" value="1"/>
</dbReference>
<dbReference type="InterPro" id="IPR046544">
    <property type="entry name" value="GH146_SB_dom"/>
</dbReference>
<dbReference type="PANTHER" id="PTHR31151">
    <property type="entry name" value="PROLINE-TRNA LIGASE (DUF1680)"/>
    <property type="match status" value="1"/>
</dbReference>
<dbReference type="RefSeq" id="WP_213682854.1">
    <property type="nucleotide sequence ID" value="NZ_CP074572.1"/>
</dbReference>
<keyword evidence="5" id="KW-0378">Hydrolase</keyword>
<evidence type="ECO:0000259" key="3">
    <source>
        <dbReference type="Pfam" id="PF20620"/>
    </source>
</evidence>
<sequence>MCHLCLQASRRRVLQGMSALAALSAIPLTGCASSQKTTMPARPLPLTAQPLPLPAVRLLPSDFKRALEANTRYLMLLEPDRLLHNFRLFAGLKPKGEIYGGWEGDTIAGHTLGHYMSALALLYGQTGNAEAKQRLQYIVAELTEVQNAEGDGYVAGFSRKRKDKTIVDGKEIFAEIKAGDIRSAGFDLNGCWVPFYNWHKLYAGLFDAQQYCGIEAALPIAVKLGGYIEDVFAALDEQQVQQVLDCEHGGINESFAELYARTQDPRWLKLAERLYHKKVLAPLSQRQDDLPNIHANTQIPKLIGLARLHELTGSTSDGTAASFFWETVTQHHSYVIGGNADREYFFDADAIANHITEQTCEACNTYNMLKLTRHLYSWGVNAAYFDYYERAHLNHILAQLDPESGMVTYMTPLMSGAAREHSSPYDSFWCCNGTGMESHAKHGDSIWWHSEDTLFVNLYIPSTANWQQQQAALTLETQYPYDGAISINIDRAESAFTLALRIPGWAGDDWQLLLNGKSVSAEQDKGYAYLSRRWQAGDKLQLLLPMTLRLEPTPGNEQMVAVLRGPMVLAADMGASEEPFVGSAPALAGNDLLAGFVPLTGAPATYKTQGIGRPADMNFSAFYANHHRRSAVYFKRFTDAQWAAEEVAYAAEQARLKDLAERSVDVMHLGEMQAERDHQLDSEISYPVVYRGRNGRDARTGGFFSFQMQTAKGPLKLQASYWGEERKRLFYILVDGERIASQRLNFDKPGAFFEVEYAIPLRLTQGKKQITVRFEPEPGNTVGPVFGVLLFKPKSSVI</sequence>
<feature type="domain" description="Glycoside hydrolase GH146 substrate-binding" evidence="3">
    <location>
        <begin position="659"/>
        <end position="790"/>
    </location>
</feature>
<feature type="domain" description="Non-reducing end beta-L-arabinofuranosidase-like GH127 catalytic" evidence="2">
    <location>
        <begin position="55"/>
        <end position="443"/>
    </location>
</feature>
<accession>A0ABX8DHK4</accession>
<dbReference type="EMBL" id="CP074572">
    <property type="protein sequence ID" value="QVK24248.1"/>
    <property type="molecule type" value="Genomic_DNA"/>
</dbReference>
<feature type="chain" id="PRO_5047467298" evidence="1">
    <location>
        <begin position="22"/>
        <end position="798"/>
    </location>
</feature>
<evidence type="ECO:0000259" key="4">
    <source>
        <dbReference type="Pfam" id="PF20736"/>
    </source>
</evidence>
<dbReference type="Pfam" id="PF20736">
    <property type="entry name" value="Glyco_hydro127M"/>
    <property type="match status" value="1"/>
</dbReference>
<dbReference type="Pfam" id="PF20620">
    <property type="entry name" value="DUF6805"/>
    <property type="match status" value="1"/>
</dbReference>
<dbReference type="PANTHER" id="PTHR31151:SF0">
    <property type="entry name" value="PROLINE-TRNA LIGASE (DUF1680)"/>
    <property type="match status" value="1"/>
</dbReference>
<name>A0ABX8DHK4_9GAMM</name>
<evidence type="ECO:0000313" key="5">
    <source>
        <dbReference type="EMBL" id="QVK24248.1"/>
    </source>
</evidence>
<keyword evidence="6" id="KW-1185">Reference proteome</keyword>
<dbReference type="InterPro" id="IPR012878">
    <property type="entry name" value="Beta-AFase-like_GH127_cat"/>
</dbReference>
<dbReference type="GO" id="GO:0016787">
    <property type="term" value="F:hydrolase activity"/>
    <property type="evidence" value="ECO:0007669"/>
    <property type="project" value="UniProtKB-KW"/>
</dbReference>
<dbReference type="InterPro" id="IPR049046">
    <property type="entry name" value="Beta-AFase-like_GH127_middle"/>
</dbReference>
<protein>
    <submittedName>
        <fullName evidence="5">Glycoside hydrolase family 127 protein</fullName>
    </submittedName>
</protein>
<gene>
    <name evidence="5" type="ORF">KHX94_06775</name>
</gene>
<dbReference type="Proteomes" id="UP000676428">
    <property type="component" value="Chromosome"/>
</dbReference>
<feature type="domain" description="Non-reducing end beta-L-arabinofuranosidase-like GH127 middle" evidence="4">
    <location>
        <begin position="453"/>
        <end position="546"/>
    </location>
</feature>
<keyword evidence="1" id="KW-0732">Signal</keyword>
<evidence type="ECO:0000313" key="6">
    <source>
        <dbReference type="Proteomes" id="UP000676428"/>
    </source>
</evidence>
<feature type="signal peptide" evidence="1">
    <location>
        <begin position="1"/>
        <end position="21"/>
    </location>
</feature>
<evidence type="ECO:0000259" key="2">
    <source>
        <dbReference type="Pfam" id="PF07944"/>
    </source>
</evidence>
<organism evidence="5 6">
    <name type="scientific">Shewanella dokdonensis</name>
    <dbReference type="NCBI Taxonomy" id="712036"/>
    <lineage>
        <taxon>Bacteria</taxon>
        <taxon>Pseudomonadati</taxon>
        <taxon>Pseudomonadota</taxon>
        <taxon>Gammaproteobacteria</taxon>
        <taxon>Alteromonadales</taxon>
        <taxon>Shewanellaceae</taxon>
        <taxon>Shewanella</taxon>
    </lineage>
</organism>
<dbReference type="SUPFAM" id="SSF48208">
    <property type="entry name" value="Six-hairpin glycosidases"/>
    <property type="match status" value="1"/>
</dbReference>
<dbReference type="InterPro" id="IPR008928">
    <property type="entry name" value="6-hairpin_glycosidase_sf"/>
</dbReference>
<reference evidence="5 6" key="1">
    <citation type="journal article" date="2012" name="Int. J. Syst. Evol. Microbiol.">
        <title>Shewanella dokdonensis sp. nov., isolated from seawater.</title>
        <authorList>
            <person name="Sung H.R."/>
            <person name="Yoon J.H."/>
            <person name="Ghim S.Y."/>
        </authorList>
    </citation>
    <scope>NUCLEOTIDE SEQUENCE [LARGE SCALE GENOMIC DNA]</scope>
    <source>
        <strain evidence="5 6">DSM 23626</strain>
    </source>
</reference>
<proteinExistence type="predicted"/>
<evidence type="ECO:0000256" key="1">
    <source>
        <dbReference type="SAM" id="SignalP"/>
    </source>
</evidence>